<evidence type="ECO:0000256" key="1">
    <source>
        <dbReference type="SAM" id="MobiDB-lite"/>
    </source>
</evidence>
<protein>
    <submittedName>
        <fullName evidence="2">Uncharacterized protein</fullName>
    </submittedName>
</protein>
<dbReference type="AlphaFoldDB" id="S8B658"/>
<sequence>MVSTTDNNPLVPKAMQTRNSLSETGRSAGSNHRLNDEEMALVGEVAPSSQSTCAELAHDHALEDLHRMTDHVTETDDELLRHHGTQCELGGRPEE</sequence>
<dbReference type="OrthoDB" id="4289657at2759"/>
<evidence type="ECO:0000313" key="2">
    <source>
        <dbReference type="EMBL" id="EPS34353.1"/>
    </source>
</evidence>
<dbReference type="HOGENOM" id="CLU_2373470_0_0_1"/>
<dbReference type="PhylomeDB" id="S8B658"/>
<dbReference type="EMBL" id="KB644415">
    <property type="protein sequence ID" value="EPS34353.1"/>
    <property type="molecule type" value="Genomic_DNA"/>
</dbReference>
<keyword evidence="3" id="KW-1185">Reference proteome</keyword>
<name>S8B658_PENO1</name>
<gene>
    <name evidence="2" type="ORF">PDE_09317</name>
</gene>
<dbReference type="Proteomes" id="UP000019376">
    <property type="component" value="Unassembled WGS sequence"/>
</dbReference>
<feature type="region of interest" description="Disordered" evidence="1">
    <location>
        <begin position="1"/>
        <end position="37"/>
    </location>
</feature>
<feature type="compositionally biased region" description="Polar residues" evidence="1">
    <location>
        <begin position="16"/>
        <end position="32"/>
    </location>
</feature>
<reference evidence="2 3" key="1">
    <citation type="journal article" date="2013" name="PLoS ONE">
        <title>Genomic and secretomic analyses reveal unique features of the lignocellulolytic enzyme system of Penicillium decumbens.</title>
        <authorList>
            <person name="Liu G."/>
            <person name="Zhang L."/>
            <person name="Wei X."/>
            <person name="Zou G."/>
            <person name="Qin Y."/>
            <person name="Ma L."/>
            <person name="Li J."/>
            <person name="Zheng H."/>
            <person name="Wang S."/>
            <person name="Wang C."/>
            <person name="Xun L."/>
            <person name="Zhao G.-P."/>
            <person name="Zhou Z."/>
            <person name="Qu Y."/>
        </authorList>
    </citation>
    <scope>NUCLEOTIDE SEQUENCE [LARGE SCALE GENOMIC DNA]</scope>
    <source>
        <strain evidence="3">114-2 / CGMCC 5302</strain>
    </source>
</reference>
<evidence type="ECO:0000313" key="3">
    <source>
        <dbReference type="Proteomes" id="UP000019376"/>
    </source>
</evidence>
<organism evidence="2 3">
    <name type="scientific">Penicillium oxalicum (strain 114-2 / CGMCC 5302)</name>
    <name type="common">Penicillium decumbens</name>
    <dbReference type="NCBI Taxonomy" id="933388"/>
    <lineage>
        <taxon>Eukaryota</taxon>
        <taxon>Fungi</taxon>
        <taxon>Dikarya</taxon>
        <taxon>Ascomycota</taxon>
        <taxon>Pezizomycotina</taxon>
        <taxon>Eurotiomycetes</taxon>
        <taxon>Eurotiomycetidae</taxon>
        <taxon>Eurotiales</taxon>
        <taxon>Aspergillaceae</taxon>
        <taxon>Penicillium</taxon>
    </lineage>
</organism>
<proteinExistence type="predicted"/>
<accession>S8B658</accession>